<evidence type="ECO:0000313" key="4">
    <source>
        <dbReference type="Proteomes" id="UP000235392"/>
    </source>
</evidence>
<protein>
    <recommendedName>
        <fullName evidence="5">Ubiquitin-like domain-containing protein</fullName>
    </recommendedName>
</protein>
<dbReference type="InterPro" id="IPR039751">
    <property type="entry name" value="HERPUD1/2"/>
</dbReference>
<feature type="region of interest" description="Disordered" evidence="1">
    <location>
        <begin position="548"/>
        <end position="567"/>
    </location>
</feature>
<evidence type="ECO:0000313" key="3">
    <source>
        <dbReference type="EMBL" id="PLW52270.1"/>
    </source>
</evidence>
<feature type="compositionally biased region" description="Low complexity" evidence="1">
    <location>
        <begin position="931"/>
        <end position="982"/>
    </location>
</feature>
<dbReference type="Proteomes" id="UP000235392">
    <property type="component" value="Unassembled WGS sequence"/>
</dbReference>
<keyword evidence="2" id="KW-0812">Transmembrane</keyword>
<dbReference type="InterPro" id="IPR029071">
    <property type="entry name" value="Ubiquitin-like_domsf"/>
</dbReference>
<dbReference type="GO" id="GO:0030968">
    <property type="term" value="P:endoplasmic reticulum unfolded protein response"/>
    <property type="evidence" value="ECO:0007669"/>
    <property type="project" value="TreeGrafter"/>
</dbReference>
<accession>A0A2N5VQQ9</accession>
<dbReference type="PANTHER" id="PTHR12943">
    <property type="entry name" value="HOMOCYSTEINE-RESPONSIVE ENDOPLASMIC RETICULUM-RESIDENT UNIQUITIN-LIKE DOMAIN HERPUD PROTEIN FAMILY MEMBER"/>
    <property type="match status" value="1"/>
</dbReference>
<keyword evidence="2" id="KW-1133">Transmembrane helix</keyword>
<comment type="caution">
    <text evidence="3">The sequence shown here is derived from an EMBL/GenBank/DDBJ whole genome shotgun (WGS) entry which is preliminary data.</text>
</comment>
<feature type="region of interest" description="Disordered" evidence="1">
    <location>
        <begin position="793"/>
        <end position="867"/>
    </location>
</feature>
<feature type="compositionally biased region" description="Polar residues" evidence="1">
    <location>
        <begin position="169"/>
        <end position="189"/>
    </location>
</feature>
<dbReference type="SUPFAM" id="SSF54236">
    <property type="entry name" value="Ubiquitin-like"/>
    <property type="match status" value="1"/>
</dbReference>
<evidence type="ECO:0000256" key="2">
    <source>
        <dbReference type="SAM" id="Phobius"/>
    </source>
</evidence>
<feature type="region of interest" description="Disordered" evidence="1">
    <location>
        <begin position="139"/>
        <end position="190"/>
    </location>
</feature>
<feature type="transmembrane region" description="Helical" evidence="2">
    <location>
        <begin position="494"/>
        <end position="512"/>
    </location>
</feature>
<dbReference type="Gene3D" id="3.10.20.90">
    <property type="entry name" value="Phosphatidylinositol 3-kinase Catalytic Subunit, Chain A, domain 1"/>
    <property type="match status" value="1"/>
</dbReference>
<evidence type="ECO:0008006" key="5">
    <source>
        <dbReference type="Google" id="ProtNLM"/>
    </source>
</evidence>
<evidence type="ECO:0000256" key="1">
    <source>
        <dbReference type="SAM" id="MobiDB-lite"/>
    </source>
</evidence>
<feature type="compositionally biased region" description="Acidic residues" evidence="1">
    <location>
        <begin position="989"/>
        <end position="1003"/>
    </location>
</feature>
<feature type="compositionally biased region" description="Low complexity" evidence="1">
    <location>
        <begin position="611"/>
        <end position="630"/>
    </location>
</feature>
<dbReference type="PANTHER" id="PTHR12943:SF27">
    <property type="entry name" value="HOMOCYSTEINE-INDUCED ENDOPLASMIC RETICULUM PROTEIN, ISOFORM A"/>
    <property type="match status" value="1"/>
</dbReference>
<feature type="compositionally biased region" description="Pro residues" evidence="1">
    <location>
        <begin position="631"/>
        <end position="649"/>
    </location>
</feature>
<gene>
    <name evidence="3" type="ORF">PCASD_00030</name>
</gene>
<sequence length="1009" mass="108767">MADTTHNSPVAMTEAKPTSAIQINMGEQLTPANSIRISLIKPSTMESTVGPTDAHHFDQIIQIHCQKTRIQDIKSHISSTWKGKPKTDGIRLIARGRILNDTELVGQALDKLPDDSSPPHPIHVVIRPNAWTEKLALAPPRPVSAPPTATGSHAASSSSVLPSSHLRPTTNIPNNPPQSDTESSNLPSRSSLLTAAEPPLALSSPAQTFNAYFLGLTAYGRIHFIQNIFQAQFKVLERLDSLRRQLHHNHLKLLGMSYPSQISPIDPSQLDKNDREWKRVEGKLISLLTELKFPHPYSGQSESITCERLLTELDPLLPDGSSEFKHVEIAGLPYLLYVPESLSQQSLVKGSTGTPPFKEYQSLKKELNRTLRLESQVQFLILQAQKSQAGLNQLDDIITAGLRPNDTPAHDREMQQAQRIFDGLFPPNAFPYPRAPPANGAGAALGLGLGLGPAVDGLHPPNNLIHPNGPIWPHPMARVRRYEFTINLDSIRRYMAPLLWLSLKLSVLLYIFGRHASYGKLVILIMIALGWVIWEAYTIHQRHDAQARRRDRLQRGQPGAPVGAAAPAVDPIQAVLDRGRRRAERERLQQLLRDQRQRVDGILGIENPDGAAAPPNNNINNNNNNNNPQQQQPPPPPPPVVAPAAPPAQPAAVPAAAEAPAAVNPAPTARRNPARGGLRAAAADIRARGGAFPPGTEVRPFRSTSALSPKYWFNSIAVVGLASEYRELGLHSIGERAMGASNLEYPRWYRYLRNFKTGVVLFIGTLLPEIEKKRRKALEKRARILNLVIADAARDTHDPARQPPPPPAQPPPRVAGPAVETPSRTPPHPSALAAVGQRGTAVVGPETTHSKQRGEPPAAAVADGDDMQRTPKALAATALERVGSASTTGQSLSFRRARLDTQQATLPAQDPPTVLAAGGSSPRPHALGKLAAPDAPSSSSTTAAAAAAVPAAAVAGPSSASDPQQQPLDPSLQSPLTPSDSPHVVGGLDDTDDEEIIGADNDEAGMLLF</sequence>
<dbReference type="AlphaFoldDB" id="A0A2N5VQQ9"/>
<keyword evidence="2" id="KW-0472">Membrane</keyword>
<feature type="transmembrane region" description="Helical" evidence="2">
    <location>
        <begin position="521"/>
        <end position="540"/>
    </location>
</feature>
<feature type="region of interest" description="Disordered" evidence="1">
    <location>
        <begin position="904"/>
        <end position="1009"/>
    </location>
</feature>
<feature type="compositionally biased region" description="Pro residues" evidence="1">
    <location>
        <begin position="801"/>
        <end position="814"/>
    </location>
</feature>
<reference evidence="3 4" key="1">
    <citation type="submission" date="2017-11" db="EMBL/GenBank/DDBJ databases">
        <title>De novo assembly and phasing of dikaryotic genomes from two isolates of Puccinia coronata f. sp. avenae, the causal agent of oat crown rust.</title>
        <authorList>
            <person name="Miller M.E."/>
            <person name="Zhang Y."/>
            <person name="Omidvar V."/>
            <person name="Sperschneider J."/>
            <person name="Schwessinger B."/>
            <person name="Raley C."/>
            <person name="Palmer J.M."/>
            <person name="Garnica D."/>
            <person name="Upadhyaya N."/>
            <person name="Rathjen J."/>
            <person name="Taylor J.M."/>
            <person name="Park R.F."/>
            <person name="Dodds P.N."/>
            <person name="Hirsch C.D."/>
            <person name="Kianian S.F."/>
            <person name="Figueroa M."/>
        </authorList>
    </citation>
    <scope>NUCLEOTIDE SEQUENCE [LARGE SCALE GENOMIC DNA]</scope>
    <source>
        <strain evidence="3">12SD80</strain>
    </source>
</reference>
<feature type="compositionally biased region" description="Low complexity" evidence="1">
    <location>
        <begin position="146"/>
        <end position="168"/>
    </location>
</feature>
<name>A0A2N5VQQ9_9BASI</name>
<feature type="region of interest" description="Disordered" evidence="1">
    <location>
        <begin position="604"/>
        <end position="679"/>
    </location>
</feature>
<dbReference type="EMBL" id="PGCI01000001">
    <property type="protein sequence ID" value="PLW52270.1"/>
    <property type="molecule type" value="Genomic_DNA"/>
</dbReference>
<organism evidence="3 4">
    <name type="scientific">Puccinia coronata f. sp. avenae</name>
    <dbReference type="NCBI Taxonomy" id="200324"/>
    <lineage>
        <taxon>Eukaryota</taxon>
        <taxon>Fungi</taxon>
        <taxon>Dikarya</taxon>
        <taxon>Basidiomycota</taxon>
        <taxon>Pucciniomycotina</taxon>
        <taxon>Pucciniomycetes</taxon>
        <taxon>Pucciniales</taxon>
        <taxon>Pucciniaceae</taxon>
        <taxon>Puccinia</taxon>
    </lineage>
</organism>
<feature type="compositionally biased region" description="Low complexity" evidence="1">
    <location>
        <begin position="558"/>
        <end position="567"/>
    </location>
</feature>
<feature type="compositionally biased region" description="Low complexity" evidence="1">
    <location>
        <begin position="650"/>
        <end position="679"/>
    </location>
</feature>
<proteinExistence type="predicted"/>